<dbReference type="VEuPathDB" id="FungiDB:BON22_3273"/>
<dbReference type="InterPro" id="IPR039171">
    <property type="entry name" value="Cwc2/Slt11"/>
</dbReference>
<feature type="compositionally biased region" description="Low complexity" evidence="11">
    <location>
        <begin position="335"/>
        <end position="348"/>
    </location>
</feature>
<gene>
    <name evidence="13" type="ORF">CYFA0S_35e00496g</name>
</gene>
<feature type="region of interest" description="Disordered" evidence="11">
    <location>
        <begin position="300"/>
        <end position="348"/>
    </location>
</feature>
<evidence type="ECO:0000256" key="2">
    <source>
        <dbReference type="ARBA" id="ARBA00007781"/>
    </source>
</evidence>
<accession>A0A061BKT2</accession>
<dbReference type="AlphaFoldDB" id="A0A061BKT2"/>
<dbReference type="GO" id="GO:0008380">
    <property type="term" value="P:RNA splicing"/>
    <property type="evidence" value="ECO:0007669"/>
    <property type="project" value="UniProtKB-KW"/>
</dbReference>
<dbReference type="InterPro" id="IPR048995">
    <property type="entry name" value="STL11/RBM22-like_N"/>
</dbReference>
<comment type="function">
    <text evidence="9">Involved in pre-mRNA splicing. Facilitates the cooperative formation of U2/U6 helix II in association with stem II in the spliceosome. Binds to RNA.</text>
</comment>
<evidence type="ECO:0000256" key="8">
    <source>
        <dbReference type="ARBA" id="ARBA00023242"/>
    </source>
</evidence>
<dbReference type="SMART" id="SM00360">
    <property type="entry name" value="RRM"/>
    <property type="match status" value="1"/>
</dbReference>
<evidence type="ECO:0000256" key="4">
    <source>
        <dbReference type="ARBA" id="ARBA00022664"/>
    </source>
</evidence>
<keyword evidence="6 10" id="KW-0694">RNA-binding</keyword>
<dbReference type="PANTHER" id="PTHR14089:SF6">
    <property type="entry name" value="PRE-MRNA-SPLICING FACTOR RBM22"/>
    <property type="match status" value="1"/>
</dbReference>
<dbReference type="PhylomeDB" id="A0A061BKT2"/>
<name>A0A061BKT2_CYBFA</name>
<comment type="similarity">
    <text evidence="2">Belongs to the SLT11 family.</text>
</comment>
<keyword evidence="4" id="KW-0507">mRNA processing</keyword>
<dbReference type="PANTHER" id="PTHR14089">
    <property type="entry name" value="PRE-MRNA-SPLICING FACTOR RBM22"/>
    <property type="match status" value="1"/>
</dbReference>
<dbReference type="InterPro" id="IPR012677">
    <property type="entry name" value="Nucleotide-bd_a/b_plait_sf"/>
</dbReference>
<keyword evidence="8" id="KW-0539">Nucleus</keyword>
<evidence type="ECO:0000313" key="13">
    <source>
        <dbReference type="EMBL" id="CDR47637.1"/>
    </source>
</evidence>
<dbReference type="Pfam" id="PF14605">
    <property type="entry name" value="Nup35_RRM_2"/>
    <property type="match status" value="1"/>
</dbReference>
<dbReference type="InterPro" id="IPR000504">
    <property type="entry name" value="RRM_dom"/>
</dbReference>
<dbReference type="OrthoDB" id="10259600at2759"/>
<dbReference type="Gene3D" id="3.30.70.330">
    <property type="match status" value="1"/>
</dbReference>
<dbReference type="GO" id="GO:0071007">
    <property type="term" value="C:U2-type catalytic step 2 spliceosome"/>
    <property type="evidence" value="ECO:0007669"/>
    <property type="project" value="TreeGrafter"/>
</dbReference>
<evidence type="ECO:0000256" key="11">
    <source>
        <dbReference type="SAM" id="MobiDB-lite"/>
    </source>
</evidence>
<evidence type="ECO:0000259" key="12">
    <source>
        <dbReference type="PROSITE" id="PS50102"/>
    </source>
</evidence>
<dbReference type="GO" id="GO:0006397">
    <property type="term" value="P:mRNA processing"/>
    <property type="evidence" value="ECO:0007669"/>
    <property type="project" value="UniProtKB-KW"/>
</dbReference>
<keyword evidence="7" id="KW-0508">mRNA splicing</keyword>
<feature type="compositionally biased region" description="Basic and acidic residues" evidence="11">
    <location>
        <begin position="323"/>
        <end position="334"/>
    </location>
</feature>
<comment type="subcellular location">
    <subcellularLocation>
        <location evidence="1">Nucleus</location>
    </subcellularLocation>
</comment>
<dbReference type="GO" id="GO:0000974">
    <property type="term" value="C:Prp19 complex"/>
    <property type="evidence" value="ECO:0007669"/>
    <property type="project" value="TreeGrafter"/>
</dbReference>
<evidence type="ECO:0000256" key="6">
    <source>
        <dbReference type="ARBA" id="ARBA00022884"/>
    </source>
</evidence>
<evidence type="ECO:0000256" key="3">
    <source>
        <dbReference type="ARBA" id="ARBA00019060"/>
    </source>
</evidence>
<dbReference type="CDD" id="cd12265">
    <property type="entry name" value="RRM_SLT11"/>
    <property type="match status" value="1"/>
</dbReference>
<dbReference type="EMBL" id="LK052920">
    <property type="protein sequence ID" value="CDR47637.1"/>
    <property type="molecule type" value="Genomic_DNA"/>
</dbReference>
<protein>
    <recommendedName>
        <fullName evidence="3">Pre-mRNA-splicing factor SLT11</fullName>
    </recommendedName>
</protein>
<evidence type="ECO:0000256" key="1">
    <source>
        <dbReference type="ARBA" id="ARBA00004123"/>
    </source>
</evidence>
<sequence length="348" mass="38625">MSTQEEEVPAVCETCLGPNPYLRMIRETSGLECKFCTRPFTVFKWAPVRNGPFKHTVICLTCAKQRNCCQSCLLDLTYGIPIQLRDAALRMAGIHVEGSEGPKNEVSKLFVANNSDRFESIGGAAVTSDADKAREILTKLAMSQNKGKSLTKKREENKALPAHIEKVDVTKIVSKLPFNGSLNVPEDVELKTLFVFGIDESLAEYKITDYFEKFGHIKSFNCQQRARCGFITFTKRIDAETAAKTILESQKKETSGAGIIVIENIPLRVCWGKERPLGSTNAEKLKIGSIVSKVMKKLSRDGTIQKSDKKKAIEAPASTSEQSEPKLSVRKETPSKTSYKSTSKNFEL</sequence>
<feature type="domain" description="RRM" evidence="12">
    <location>
        <begin position="191"/>
        <end position="274"/>
    </location>
</feature>
<dbReference type="GO" id="GO:0017070">
    <property type="term" value="F:U6 snRNA binding"/>
    <property type="evidence" value="ECO:0007669"/>
    <property type="project" value="TreeGrafter"/>
</dbReference>
<evidence type="ECO:0000256" key="7">
    <source>
        <dbReference type="ARBA" id="ARBA00023187"/>
    </source>
</evidence>
<keyword evidence="5" id="KW-0747">Spliceosome</keyword>
<organism evidence="13">
    <name type="scientific">Cyberlindnera fabianii</name>
    <name type="common">Yeast</name>
    <name type="synonym">Hansenula fabianii</name>
    <dbReference type="NCBI Taxonomy" id="36022"/>
    <lineage>
        <taxon>Eukaryota</taxon>
        <taxon>Fungi</taxon>
        <taxon>Dikarya</taxon>
        <taxon>Ascomycota</taxon>
        <taxon>Saccharomycotina</taxon>
        <taxon>Saccharomycetes</taxon>
        <taxon>Phaffomycetales</taxon>
        <taxon>Phaffomycetaceae</taxon>
        <taxon>Cyberlindnera</taxon>
    </lineage>
</organism>
<dbReference type="GO" id="GO:0036002">
    <property type="term" value="F:pre-mRNA binding"/>
    <property type="evidence" value="ECO:0007669"/>
    <property type="project" value="TreeGrafter"/>
</dbReference>
<evidence type="ECO:0000256" key="9">
    <source>
        <dbReference type="ARBA" id="ARBA00025609"/>
    </source>
</evidence>
<reference evidence="13" key="1">
    <citation type="journal article" date="2014" name="Genome Announc.">
        <title>Genome sequence of the yeast Cyberlindnera fabianii (Hansenula fabianii).</title>
        <authorList>
            <person name="Freel K.C."/>
            <person name="Sarilar V."/>
            <person name="Neuveglise C."/>
            <person name="Devillers H."/>
            <person name="Friedrich A."/>
            <person name="Schacherer J."/>
        </authorList>
    </citation>
    <scope>NUCLEOTIDE SEQUENCE</scope>
    <source>
        <strain evidence="13">YJS4271</strain>
    </source>
</reference>
<dbReference type="SUPFAM" id="SSF54928">
    <property type="entry name" value="RNA-binding domain, RBD"/>
    <property type="match status" value="1"/>
</dbReference>
<proteinExistence type="inferred from homology"/>
<dbReference type="PROSITE" id="PS50102">
    <property type="entry name" value="RRM"/>
    <property type="match status" value="1"/>
</dbReference>
<evidence type="ECO:0000256" key="5">
    <source>
        <dbReference type="ARBA" id="ARBA00022728"/>
    </source>
</evidence>
<dbReference type="Pfam" id="PF21369">
    <property type="entry name" value="STL11_N"/>
    <property type="match status" value="1"/>
</dbReference>
<dbReference type="InterPro" id="IPR035979">
    <property type="entry name" value="RBD_domain_sf"/>
</dbReference>
<dbReference type="InterPro" id="IPR034356">
    <property type="entry name" value="Slt11_RRM"/>
</dbReference>
<dbReference type="GO" id="GO:0071006">
    <property type="term" value="C:U2-type catalytic step 1 spliceosome"/>
    <property type="evidence" value="ECO:0007669"/>
    <property type="project" value="TreeGrafter"/>
</dbReference>
<evidence type="ECO:0000256" key="10">
    <source>
        <dbReference type="PROSITE-ProRule" id="PRU00176"/>
    </source>
</evidence>